<reference evidence="2" key="1">
    <citation type="submission" date="2020-05" db="EMBL/GenBank/DDBJ databases">
        <title>WGS assembly of Panicum virgatum.</title>
        <authorList>
            <person name="Lovell J.T."/>
            <person name="Jenkins J."/>
            <person name="Shu S."/>
            <person name="Juenger T.E."/>
            <person name="Schmutz J."/>
        </authorList>
    </citation>
    <scope>NUCLEOTIDE SEQUENCE</scope>
    <source>
        <strain evidence="2">AP13</strain>
    </source>
</reference>
<feature type="region of interest" description="Disordered" evidence="1">
    <location>
        <begin position="21"/>
        <end position="86"/>
    </location>
</feature>
<dbReference type="EMBL" id="CM029043">
    <property type="protein sequence ID" value="KAG2608961.1"/>
    <property type="molecule type" value="Genomic_DNA"/>
</dbReference>
<organism evidence="2 3">
    <name type="scientific">Panicum virgatum</name>
    <name type="common">Blackwell switchgrass</name>
    <dbReference type="NCBI Taxonomy" id="38727"/>
    <lineage>
        <taxon>Eukaryota</taxon>
        <taxon>Viridiplantae</taxon>
        <taxon>Streptophyta</taxon>
        <taxon>Embryophyta</taxon>
        <taxon>Tracheophyta</taxon>
        <taxon>Spermatophyta</taxon>
        <taxon>Magnoliopsida</taxon>
        <taxon>Liliopsida</taxon>
        <taxon>Poales</taxon>
        <taxon>Poaceae</taxon>
        <taxon>PACMAD clade</taxon>
        <taxon>Panicoideae</taxon>
        <taxon>Panicodae</taxon>
        <taxon>Paniceae</taxon>
        <taxon>Panicinae</taxon>
        <taxon>Panicum</taxon>
        <taxon>Panicum sect. Hiantes</taxon>
    </lineage>
</organism>
<evidence type="ECO:0000313" key="2">
    <source>
        <dbReference type="EMBL" id="KAG2608961.1"/>
    </source>
</evidence>
<dbReference type="AlphaFoldDB" id="A0A8T0TBM2"/>
<evidence type="ECO:0000313" key="3">
    <source>
        <dbReference type="Proteomes" id="UP000823388"/>
    </source>
</evidence>
<dbReference type="Proteomes" id="UP000823388">
    <property type="component" value="Chromosome 4K"/>
</dbReference>
<gene>
    <name evidence="2" type="ORF">PVAP13_4KG000481</name>
</gene>
<feature type="compositionally biased region" description="Basic residues" evidence="1">
    <location>
        <begin position="55"/>
        <end position="75"/>
    </location>
</feature>
<comment type="caution">
    <text evidence="2">The sequence shown here is derived from an EMBL/GenBank/DDBJ whole genome shotgun (WGS) entry which is preliminary data.</text>
</comment>
<evidence type="ECO:0000256" key="1">
    <source>
        <dbReference type="SAM" id="MobiDB-lite"/>
    </source>
</evidence>
<proteinExistence type="predicted"/>
<sequence>MRPNRPQSRYYTAMMRLLTSAKPRNLPTPDQRRCLDISPQKLPGISRDRMSCGCKRGRSSTRRGLVRPRSNRRRATLPIKPTPAEIHAQAAPWVSEIGGGGTWTCAAARDEAGTGA</sequence>
<name>A0A8T0TBM2_PANVG</name>
<accession>A0A8T0TBM2</accession>
<keyword evidence="3" id="KW-1185">Reference proteome</keyword>
<protein>
    <submittedName>
        <fullName evidence="2">Uncharacterized protein</fullName>
    </submittedName>
</protein>